<evidence type="ECO:0000313" key="3">
    <source>
        <dbReference type="Proteomes" id="UP000177230"/>
    </source>
</evidence>
<evidence type="ECO:0000313" key="2">
    <source>
        <dbReference type="EMBL" id="OGF12031.1"/>
    </source>
</evidence>
<evidence type="ECO:0000259" key="1">
    <source>
        <dbReference type="Pfam" id="PF01841"/>
    </source>
</evidence>
<dbReference type="Proteomes" id="UP000177230">
    <property type="component" value="Unassembled WGS sequence"/>
</dbReference>
<gene>
    <name evidence="2" type="ORF">A2024_03315</name>
</gene>
<dbReference type="Gene3D" id="3.10.620.30">
    <property type="match status" value="1"/>
</dbReference>
<proteinExistence type="predicted"/>
<accession>A0A1F5RDA6</accession>
<dbReference type="EMBL" id="MFFM01000034">
    <property type="protein sequence ID" value="OGF12031.1"/>
    <property type="molecule type" value="Genomic_DNA"/>
</dbReference>
<reference evidence="2 3" key="1">
    <citation type="journal article" date="2016" name="Nat. Commun.">
        <title>Thousands of microbial genomes shed light on interconnected biogeochemical processes in an aquifer system.</title>
        <authorList>
            <person name="Anantharaman K."/>
            <person name="Brown C.T."/>
            <person name="Hug L.A."/>
            <person name="Sharon I."/>
            <person name="Castelle C.J."/>
            <person name="Probst A.J."/>
            <person name="Thomas B.C."/>
            <person name="Singh A."/>
            <person name="Wilkins M.J."/>
            <person name="Karaoz U."/>
            <person name="Brodie E.L."/>
            <person name="Williams K.H."/>
            <person name="Hubbard S.S."/>
            <person name="Banfield J.F."/>
        </authorList>
    </citation>
    <scope>NUCLEOTIDE SEQUENCE [LARGE SCALE GENOMIC DNA]</scope>
</reference>
<dbReference type="InterPro" id="IPR038765">
    <property type="entry name" value="Papain-like_cys_pep_sf"/>
</dbReference>
<dbReference type="AlphaFoldDB" id="A0A1F5RDA6"/>
<dbReference type="Pfam" id="PF01841">
    <property type="entry name" value="Transglut_core"/>
    <property type="match status" value="1"/>
</dbReference>
<feature type="domain" description="Transglutaminase-like" evidence="1">
    <location>
        <begin position="153"/>
        <end position="252"/>
    </location>
</feature>
<name>A0A1F5RDA6_9BACT</name>
<dbReference type="InterPro" id="IPR002931">
    <property type="entry name" value="Transglutaminase-like"/>
</dbReference>
<comment type="caution">
    <text evidence="2">The sequence shown here is derived from an EMBL/GenBank/DDBJ whole genome shotgun (WGS) entry which is preliminary data.</text>
</comment>
<organism evidence="2 3">
    <name type="scientific">Candidatus Edwardsbacteria bacterium GWF2_54_11</name>
    <dbReference type="NCBI Taxonomy" id="1817851"/>
    <lineage>
        <taxon>Bacteria</taxon>
        <taxon>Candidatus Edwardsiibacteriota</taxon>
    </lineage>
</organism>
<dbReference type="SUPFAM" id="SSF54001">
    <property type="entry name" value="Cysteine proteinases"/>
    <property type="match status" value="1"/>
</dbReference>
<protein>
    <recommendedName>
        <fullName evidence="1">Transglutaminase-like domain-containing protein</fullName>
    </recommendedName>
</protein>
<sequence length="432" mass="50673">MSNNNADSLIKEGRIFAGHSDYNNAKLKFLNASNIYKLLKDKGRQNWTLAAAAYMAIINKDIEEGLLIFNKAAKLGYTDLDKLNDLSKLKYKGKRLKELSSFQQIYKRVCNNASSVEIVKFQSQNIEPWQWAKYCDKKDLIRLKNKLPKFKSNKEFDFFKECLAWVNKRFVHDAVNKPSNSNPLTILKEADNKKGFTCQEFSILLASVLQTHGYPARVVVILKNNYSYGTGKGHWVTEIWSNDLNKWILLDPQNNCYWMAGKEVLNASEIREYVLKGKTQQMEPYVNGRKAGSLMNWLEYFKVIWIYNNQNYFNNWDTLGETEEISEQPHLLFQDKQRGYFKQHRGMDHLYPNMNKISYKLKYHNKKLSFVLSNSCPFFKKYEISCNNGPWSECKTEFVKQLTKGNNVFNFRVRDIFNRKLNNVVLAINKYK</sequence>